<evidence type="ECO:0000259" key="20">
    <source>
        <dbReference type="PROSITE" id="PS51986"/>
    </source>
</evidence>
<organism evidence="22 23">
    <name type="scientific">Haloarchaeobius iranensis</name>
    <dbReference type="NCBI Taxonomy" id="996166"/>
    <lineage>
        <taxon>Archaea</taxon>
        <taxon>Methanobacteriati</taxon>
        <taxon>Methanobacteriota</taxon>
        <taxon>Stenosarchaea group</taxon>
        <taxon>Halobacteria</taxon>
        <taxon>Halobacteriales</taxon>
        <taxon>Halorubellaceae</taxon>
        <taxon>Haloarchaeobius</taxon>
    </lineage>
</organism>
<dbReference type="GO" id="GO:0006542">
    <property type="term" value="P:glutamine biosynthetic process"/>
    <property type="evidence" value="ECO:0007669"/>
    <property type="project" value="InterPro"/>
</dbReference>
<evidence type="ECO:0000256" key="15">
    <source>
        <dbReference type="PIRSR" id="PIRSR604809-50"/>
    </source>
</evidence>
<dbReference type="Pfam" id="PF00120">
    <property type="entry name" value="Gln-synt_C"/>
    <property type="match status" value="1"/>
</dbReference>
<dbReference type="SUPFAM" id="SSF54368">
    <property type="entry name" value="Glutamine synthetase, N-terminal domain"/>
    <property type="match status" value="1"/>
</dbReference>
<dbReference type="EC" id="6.3.1.2" evidence="3 19"/>
<dbReference type="Pfam" id="PF03951">
    <property type="entry name" value="Gln-synt_N"/>
    <property type="match status" value="1"/>
</dbReference>
<reference evidence="22 23" key="1">
    <citation type="submission" date="2016-10" db="EMBL/GenBank/DDBJ databases">
        <authorList>
            <person name="de Groot N.N."/>
        </authorList>
    </citation>
    <scope>NUCLEOTIDE SEQUENCE [LARGE SCALE GENOMIC DNA]</scope>
    <source>
        <strain evidence="23">EB21,IBRC-M 10013,KCTC 4048</strain>
    </source>
</reference>
<evidence type="ECO:0000256" key="1">
    <source>
        <dbReference type="ARBA" id="ARBA00004496"/>
    </source>
</evidence>
<dbReference type="GO" id="GO:0004356">
    <property type="term" value="F:glutamine synthetase activity"/>
    <property type="evidence" value="ECO:0007669"/>
    <property type="project" value="UniProtKB-EC"/>
</dbReference>
<dbReference type="InterPro" id="IPR008146">
    <property type="entry name" value="Gln_synth_cat_dom"/>
</dbReference>
<dbReference type="STRING" id="996166.SAMN05192554_10643"/>
<dbReference type="GO" id="GO:0046872">
    <property type="term" value="F:metal ion binding"/>
    <property type="evidence" value="ECO:0007669"/>
    <property type="project" value="UniProtKB-KW"/>
</dbReference>
<protein>
    <recommendedName>
        <fullName evidence="4 19">Glutamine synthetase</fullName>
        <ecNumber evidence="3 19">6.3.1.2</ecNumber>
    </recommendedName>
</protein>
<feature type="binding site" evidence="14">
    <location>
        <position position="137"/>
    </location>
    <ligand>
        <name>Mg(2+)</name>
        <dbReference type="ChEBI" id="CHEBI:18420"/>
        <label>1</label>
    </ligand>
</feature>
<evidence type="ECO:0000256" key="4">
    <source>
        <dbReference type="ARBA" id="ARBA00021364"/>
    </source>
</evidence>
<evidence type="ECO:0000256" key="11">
    <source>
        <dbReference type="ARBA" id="ARBA00049436"/>
    </source>
</evidence>
<dbReference type="SMART" id="SM01230">
    <property type="entry name" value="Gln-synt_C"/>
    <property type="match status" value="1"/>
</dbReference>
<evidence type="ECO:0000256" key="13">
    <source>
        <dbReference type="PIRSR" id="PIRSR604809-2"/>
    </source>
</evidence>
<dbReference type="InterPro" id="IPR008147">
    <property type="entry name" value="Gln_synt_N"/>
</dbReference>
<evidence type="ECO:0000256" key="6">
    <source>
        <dbReference type="ARBA" id="ARBA00022598"/>
    </source>
</evidence>
<evidence type="ECO:0000256" key="2">
    <source>
        <dbReference type="ARBA" id="ARBA00009897"/>
    </source>
</evidence>
<feature type="modified residue" description="O-AMP-tyrosine" evidence="15">
    <location>
        <position position="380"/>
    </location>
</feature>
<dbReference type="PROSITE" id="PS00180">
    <property type="entry name" value="GLNA_1"/>
    <property type="match status" value="1"/>
</dbReference>
<feature type="domain" description="GS catalytic" evidence="21">
    <location>
        <begin position="114"/>
        <end position="451"/>
    </location>
</feature>
<keyword evidence="5 18" id="KW-0963">Cytoplasm</keyword>
<dbReference type="GO" id="GO:0005524">
    <property type="term" value="F:ATP binding"/>
    <property type="evidence" value="ECO:0007669"/>
    <property type="project" value="UniProtKB-KW"/>
</dbReference>
<evidence type="ECO:0000313" key="22">
    <source>
        <dbReference type="EMBL" id="SDM70033.1"/>
    </source>
</evidence>
<keyword evidence="9 13" id="KW-0067">ATP-binding</keyword>
<feature type="binding site" evidence="14">
    <location>
        <position position="201"/>
    </location>
    <ligand>
        <name>Mg(2+)</name>
        <dbReference type="ChEBI" id="CHEBI:18420"/>
        <label>1</label>
    </ligand>
</feature>
<keyword evidence="15" id="KW-0597">Phosphoprotein</keyword>
<keyword evidence="8 13" id="KW-0547">Nucleotide-binding</keyword>
<feature type="binding site" evidence="14">
    <location>
        <position position="194"/>
    </location>
    <ligand>
        <name>Mg(2+)</name>
        <dbReference type="ChEBI" id="CHEBI:18420"/>
        <label>1</label>
    </ligand>
</feature>
<dbReference type="SUPFAM" id="SSF55931">
    <property type="entry name" value="Glutamine synthetase/guanido kinase"/>
    <property type="match status" value="1"/>
</dbReference>
<dbReference type="InterPro" id="IPR027302">
    <property type="entry name" value="Gln_synth_N_conserv_site"/>
</dbReference>
<evidence type="ECO:0000256" key="3">
    <source>
        <dbReference type="ARBA" id="ARBA00012937"/>
    </source>
</evidence>
<comment type="catalytic activity">
    <reaction evidence="11 19">
        <text>L-glutamate + NH4(+) + ATP = L-glutamine + ADP + phosphate + H(+)</text>
        <dbReference type="Rhea" id="RHEA:16169"/>
        <dbReference type="ChEBI" id="CHEBI:15378"/>
        <dbReference type="ChEBI" id="CHEBI:28938"/>
        <dbReference type="ChEBI" id="CHEBI:29985"/>
        <dbReference type="ChEBI" id="CHEBI:30616"/>
        <dbReference type="ChEBI" id="CHEBI:43474"/>
        <dbReference type="ChEBI" id="CHEBI:58359"/>
        <dbReference type="ChEBI" id="CHEBI:456216"/>
        <dbReference type="EC" id="6.3.1.2"/>
    </reaction>
</comment>
<keyword evidence="23" id="KW-1185">Reference proteome</keyword>
<feature type="binding site" evidence="13">
    <location>
        <position position="189"/>
    </location>
    <ligand>
        <name>ATP</name>
        <dbReference type="ChEBI" id="CHEBI:30616"/>
    </ligand>
</feature>
<dbReference type="FunFam" id="3.30.590.10:FF:000003">
    <property type="entry name" value="Glutamine synthetase 2"/>
    <property type="match status" value="1"/>
</dbReference>
<feature type="binding site" evidence="12">
    <location>
        <begin position="245"/>
        <end position="246"/>
    </location>
    <ligand>
        <name>L-glutamate</name>
        <dbReference type="ChEBI" id="CHEBI:29985"/>
    </ligand>
</feature>
<dbReference type="PROSITE" id="PS51987">
    <property type="entry name" value="GS_CATALYTIC"/>
    <property type="match status" value="1"/>
</dbReference>
<evidence type="ECO:0000256" key="16">
    <source>
        <dbReference type="PROSITE-ProRule" id="PRU01330"/>
    </source>
</evidence>
<dbReference type="Gene3D" id="3.30.590.10">
    <property type="entry name" value="Glutamine synthetase/guanido kinase, catalytic domain"/>
    <property type="match status" value="1"/>
</dbReference>
<feature type="binding site" evidence="12">
    <location>
        <position position="304"/>
    </location>
    <ligand>
        <name>L-glutamate</name>
        <dbReference type="ChEBI" id="CHEBI:29985"/>
    </ligand>
</feature>
<feature type="domain" description="GS beta-grasp" evidence="20">
    <location>
        <begin position="20"/>
        <end position="106"/>
    </location>
</feature>
<evidence type="ECO:0000256" key="14">
    <source>
        <dbReference type="PIRSR" id="PIRSR604809-3"/>
    </source>
</evidence>
<comment type="similarity">
    <text evidence="2 16 17">Belongs to the glutamine synthetase family.</text>
</comment>
<dbReference type="Proteomes" id="UP000199370">
    <property type="component" value="Unassembled WGS sequence"/>
</dbReference>
<evidence type="ECO:0000256" key="7">
    <source>
        <dbReference type="ARBA" id="ARBA00022723"/>
    </source>
</evidence>
<feature type="binding site" evidence="13">
    <location>
        <position position="322"/>
    </location>
    <ligand>
        <name>ATP</name>
        <dbReference type="ChEBI" id="CHEBI:30616"/>
    </ligand>
</feature>
<evidence type="ECO:0000256" key="10">
    <source>
        <dbReference type="ARBA" id="ARBA00022842"/>
    </source>
</evidence>
<keyword evidence="6 19" id="KW-0436">Ligase</keyword>
<evidence type="ECO:0000256" key="12">
    <source>
        <dbReference type="PIRSR" id="PIRSR604809-1"/>
    </source>
</evidence>
<dbReference type="InterPro" id="IPR027303">
    <property type="entry name" value="Gln_synth_gly_rich_site"/>
</dbReference>
<evidence type="ECO:0000256" key="8">
    <source>
        <dbReference type="ARBA" id="ARBA00022741"/>
    </source>
</evidence>
<feature type="binding site" evidence="12">
    <location>
        <position position="342"/>
    </location>
    <ligand>
        <name>L-glutamate</name>
        <dbReference type="ChEBI" id="CHEBI:29985"/>
    </ligand>
</feature>
<evidence type="ECO:0000256" key="19">
    <source>
        <dbReference type="RuleBase" id="RU004356"/>
    </source>
</evidence>
<dbReference type="InterPro" id="IPR014746">
    <property type="entry name" value="Gln_synth/guanido_kin_cat_dom"/>
</dbReference>
<feature type="binding site" evidence="14">
    <location>
        <position position="139"/>
    </location>
    <ligand>
        <name>Mg(2+)</name>
        <dbReference type="ChEBI" id="CHEBI:18420"/>
        <label>1</label>
    </ligand>
</feature>
<gene>
    <name evidence="22" type="ORF">SAMN05192554_10643</name>
</gene>
<dbReference type="GO" id="GO:0005737">
    <property type="term" value="C:cytoplasm"/>
    <property type="evidence" value="ECO:0007669"/>
    <property type="project" value="UniProtKB-SubCell"/>
</dbReference>
<feature type="binding site" evidence="14">
    <location>
        <position position="250"/>
    </location>
    <ligand>
        <name>Mg(2+)</name>
        <dbReference type="ChEBI" id="CHEBI:18420"/>
        <label>1</label>
    </ligand>
</feature>
<accession>A0A1G9VD83</accession>
<dbReference type="InterPro" id="IPR036651">
    <property type="entry name" value="Gln_synt_N_sf"/>
</dbReference>
<keyword evidence="7 14" id="KW-0479">Metal-binding</keyword>
<comment type="subcellular location">
    <subcellularLocation>
        <location evidence="1 18">Cytoplasm</location>
    </subcellularLocation>
</comment>
<keyword evidence="10 14" id="KW-0460">Magnesium</keyword>
<dbReference type="InterPro" id="IPR004809">
    <property type="entry name" value="Gln_synth_I"/>
</dbReference>
<evidence type="ECO:0000259" key="21">
    <source>
        <dbReference type="PROSITE" id="PS51987"/>
    </source>
</evidence>
<feature type="binding site" evidence="13">
    <location>
        <begin position="204"/>
        <end position="206"/>
    </location>
    <ligand>
        <name>ATP</name>
        <dbReference type="ChEBI" id="CHEBI:30616"/>
    </ligand>
</feature>
<evidence type="ECO:0000256" key="5">
    <source>
        <dbReference type="ARBA" id="ARBA00022490"/>
    </source>
</evidence>
<dbReference type="NCBIfam" id="TIGR00653">
    <property type="entry name" value="GlnA"/>
    <property type="match status" value="1"/>
</dbReference>
<evidence type="ECO:0000256" key="17">
    <source>
        <dbReference type="RuleBase" id="RU000384"/>
    </source>
</evidence>
<name>A0A1G9VD83_9EURY</name>
<dbReference type="Gene3D" id="3.10.20.70">
    <property type="entry name" value="Glutamine synthetase, N-terminal domain"/>
    <property type="match status" value="1"/>
</dbReference>
<dbReference type="PROSITE" id="PS00181">
    <property type="entry name" value="GLNA_ATP"/>
    <property type="match status" value="1"/>
</dbReference>
<evidence type="ECO:0000256" key="9">
    <source>
        <dbReference type="ARBA" id="ARBA00022840"/>
    </source>
</evidence>
<feature type="binding site" evidence="13">
    <location>
        <begin position="252"/>
        <end position="254"/>
    </location>
    <ligand>
        <name>ATP</name>
        <dbReference type="ChEBI" id="CHEBI:30616"/>
    </ligand>
</feature>
<dbReference type="RefSeq" id="WP_089732249.1">
    <property type="nucleotide sequence ID" value="NZ_FNIA01000006.1"/>
</dbReference>
<dbReference type="PANTHER" id="PTHR43785">
    <property type="entry name" value="GAMMA-GLUTAMYLPUTRESCINE SYNTHETASE"/>
    <property type="match status" value="1"/>
</dbReference>
<dbReference type="OrthoDB" id="36124at2157"/>
<sequence>MTSGNFSAEEEAVLEQIEEENVDFLRLQFTDILGTVKNVSVPASQAEKAFEEGIYFDGSSIDGFVRIQESDMRLDPDPTTFAILPWRNTDESAAARLICDVINTSTDEPFSGDPRGVLKRAIERAEELGYTVNAAPEPEFFLFEEDEDGYATTETSDAGGYFDLAPKDLASDVRKDIIFGLESMGFDIEASHHEVAEGQHEINFEYDDALSTADNVATFRSVVRAIAAEHGQHATFMPKPIPRINGSGMHTHLSLFTEDGENAFHDDDDEFNLSETAKQFTAGILEHAPAITAVTNPTVNSYKRLVPGYEAPVYVAWSDRNRSALIRKPAARVPAASRIEARFPDPSCNPYLAFATLIHAGLEGIEQDLDCPDPIRENIYEFDEAKREEYGIETLPTNLGEAVDALEEDEVVASALGEHVYEKFTEAKRAEFKDYLVDVSQWEIDRYLEKY</sequence>
<evidence type="ECO:0000313" key="23">
    <source>
        <dbReference type="Proteomes" id="UP000199370"/>
    </source>
</evidence>
<proteinExistence type="inferred from homology"/>
<comment type="cofactor">
    <cofactor evidence="14">
        <name>Mg(2+)</name>
        <dbReference type="ChEBI" id="CHEBI:18420"/>
    </cofactor>
    <text evidence="14">Binds 2 Mg(2+) ions per subunit.</text>
</comment>
<dbReference type="PANTHER" id="PTHR43785:SF12">
    <property type="entry name" value="TYPE-1 GLUTAMINE SYNTHETASE 2"/>
    <property type="match status" value="1"/>
</dbReference>
<feature type="binding site" evidence="14">
    <location>
        <position position="340"/>
    </location>
    <ligand>
        <name>Mg(2+)</name>
        <dbReference type="ChEBI" id="CHEBI:18420"/>
        <label>1</label>
    </ligand>
</feature>
<feature type="binding site" evidence="12">
    <location>
        <position position="322"/>
    </location>
    <ligand>
        <name>L-glutamate</name>
        <dbReference type="ChEBI" id="CHEBI:29985"/>
    </ligand>
</feature>
<evidence type="ECO:0000256" key="18">
    <source>
        <dbReference type="RuleBase" id="RU000385"/>
    </source>
</evidence>
<dbReference type="AlphaFoldDB" id="A0A1G9VD83"/>
<dbReference type="EMBL" id="FNIA01000006">
    <property type="protein sequence ID" value="SDM70033.1"/>
    <property type="molecule type" value="Genomic_DNA"/>
</dbReference>
<dbReference type="PROSITE" id="PS51986">
    <property type="entry name" value="GS_BETA_GRASP"/>
    <property type="match status" value="1"/>
</dbReference>
<feature type="binding site" evidence="12">
    <location>
        <position position="310"/>
    </location>
    <ligand>
        <name>L-glutamate</name>
        <dbReference type="ChEBI" id="CHEBI:29985"/>
    </ligand>
</feature>